<dbReference type="EnsemblPlants" id="Ma08_t27510.1">
    <property type="protein sequence ID" value="Ma08_p27510.1"/>
    <property type="gene ID" value="Ma08_g27510"/>
</dbReference>
<dbReference type="EMBL" id="HG996472">
    <property type="protein sequence ID" value="CAG1832909.1"/>
    <property type="molecule type" value="Genomic_DNA"/>
</dbReference>
<accession>A0A804KBD7</accession>
<gene>
    <name evidence="2" type="ORF">GSMUA_88290.1</name>
</gene>
<sequence>MLGGSCDRKPPSAEAKQETEKKASKSTHLKVAVRVDDSQNVRHRKRCVMVILAPCACHKPLLANAR</sequence>
<organism evidence="3 4">
    <name type="scientific">Musa acuminata subsp. malaccensis</name>
    <name type="common">Wild banana</name>
    <name type="synonym">Musa malaccensis</name>
    <dbReference type="NCBI Taxonomy" id="214687"/>
    <lineage>
        <taxon>Eukaryota</taxon>
        <taxon>Viridiplantae</taxon>
        <taxon>Streptophyta</taxon>
        <taxon>Embryophyta</taxon>
        <taxon>Tracheophyta</taxon>
        <taxon>Spermatophyta</taxon>
        <taxon>Magnoliopsida</taxon>
        <taxon>Liliopsida</taxon>
        <taxon>Zingiberales</taxon>
        <taxon>Musaceae</taxon>
        <taxon>Musa</taxon>
    </lineage>
</organism>
<evidence type="ECO:0000313" key="2">
    <source>
        <dbReference type="EMBL" id="CAG1832909.1"/>
    </source>
</evidence>
<feature type="region of interest" description="Disordered" evidence="1">
    <location>
        <begin position="1"/>
        <end position="31"/>
    </location>
</feature>
<dbReference type="Proteomes" id="UP000012960">
    <property type="component" value="Unplaced"/>
</dbReference>
<dbReference type="InParanoid" id="A0A804KBD7"/>
<name>A0A804KBD7_MUSAM</name>
<keyword evidence="4" id="KW-1185">Reference proteome</keyword>
<dbReference type="AlphaFoldDB" id="A0A804KBD7"/>
<dbReference type="Gramene" id="Ma08_t27510.1">
    <property type="protein sequence ID" value="Ma08_p27510.1"/>
    <property type="gene ID" value="Ma08_g27510"/>
</dbReference>
<feature type="compositionally biased region" description="Basic and acidic residues" evidence="1">
    <location>
        <begin position="1"/>
        <end position="23"/>
    </location>
</feature>
<reference evidence="3" key="2">
    <citation type="submission" date="2021-05" db="UniProtKB">
        <authorList>
            <consortium name="EnsemblPlants"/>
        </authorList>
    </citation>
    <scope>IDENTIFICATION</scope>
    <source>
        <strain evidence="3">subsp. malaccensis</strain>
    </source>
</reference>
<protein>
    <submittedName>
        <fullName evidence="2">(wild Malaysian banana) hypothetical protein</fullName>
    </submittedName>
</protein>
<reference evidence="2" key="1">
    <citation type="submission" date="2021-03" db="EMBL/GenBank/DDBJ databases">
        <authorList>
            <consortium name="Genoscope - CEA"/>
            <person name="William W."/>
        </authorList>
    </citation>
    <scope>NUCLEOTIDE SEQUENCE</scope>
    <source>
        <strain evidence="2">Doubled-haploid Pahang</strain>
    </source>
</reference>
<evidence type="ECO:0000313" key="4">
    <source>
        <dbReference type="Proteomes" id="UP000012960"/>
    </source>
</evidence>
<evidence type="ECO:0000313" key="3">
    <source>
        <dbReference type="EnsemblPlants" id="Ma08_p27510.1"/>
    </source>
</evidence>
<evidence type="ECO:0000256" key="1">
    <source>
        <dbReference type="SAM" id="MobiDB-lite"/>
    </source>
</evidence>
<proteinExistence type="predicted"/>